<evidence type="ECO:0000313" key="1">
    <source>
        <dbReference type="EMBL" id="MFB9326368.1"/>
    </source>
</evidence>
<keyword evidence="2" id="KW-1185">Reference proteome</keyword>
<gene>
    <name evidence="1" type="ORF">ACFFSY_10625</name>
</gene>
<dbReference type="Proteomes" id="UP001589747">
    <property type="component" value="Unassembled WGS sequence"/>
</dbReference>
<comment type="caution">
    <text evidence="1">The sequence shown here is derived from an EMBL/GenBank/DDBJ whole genome shotgun (WGS) entry which is preliminary data.</text>
</comment>
<organism evidence="1 2">
    <name type="scientific">Paenibacillus aurantiacus</name>
    <dbReference type="NCBI Taxonomy" id="1936118"/>
    <lineage>
        <taxon>Bacteria</taxon>
        <taxon>Bacillati</taxon>
        <taxon>Bacillota</taxon>
        <taxon>Bacilli</taxon>
        <taxon>Bacillales</taxon>
        <taxon>Paenibacillaceae</taxon>
        <taxon>Paenibacillus</taxon>
    </lineage>
</organism>
<proteinExistence type="predicted"/>
<dbReference type="RefSeq" id="WP_377493570.1">
    <property type="nucleotide sequence ID" value="NZ_JBHMDO010000017.1"/>
</dbReference>
<dbReference type="PROSITE" id="PS51257">
    <property type="entry name" value="PROKAR_LIPOPROTEIN"/>
    <property type="match status" value="1"/>
</dbReference>
<dbReference type="EMBL" id="JBHMDO010000017">
    <property type="protein sequence ID" value="MFB9326368.1"/>
    <property type="molecule type" value="Genomic_DNA"/>
</dbReference>
<accession>A0ABV5KPS5</accession>
<reference evidence="1 2" key="1">
    <citation type="submission" date="2024-09" db="EMBL/GenBank/DDBJ databases">
        <authorList>
            <person name="Sun Q."/>
            <person name="Mori K."/>
        </authorList>
    </citation>
    <scope>NUCLEOTIDE SEQUENCE [LARGE SCALE GENOMIC DNA]</scope>
    <source>
        <strain evidence="1 2">TISTR 2452</strain>
    </source>
</reference>
<sequence length="248" mass="26817">MRGTKRSGVAMLVLALAAMLALTGCGSVKNMLRGGGSEGNCGGIIDWVDFLMLNDVTYSHNYDGTSKIAAQQRGEKIGEVAYMLDGHACQGHRTKNGDASYLPVGTPIYAMIGYKPSFRVIAEGKVYEADRNPHAKTLGDLWDIEGKIEKVSLVSGMDGSPIGDFTPDATAFIAKSLPRLEIVGFDTIYEKHKLEYGIFLRVHLRDGTSLGLVFYEKANAFTAGAYGTEALKKIIVSERARIKRAAGM</sequence>
<protein>
    <recommendedName>
        <fullName evidence="3">Lipoprotein</fullName>
    </recommendedName>
</protein>
<evidence type="ECO:0008006" key="3">
    <source>
        <dbReference type="Google" id="ProtNLM"/>
    </source>
</evidence>
<name>A0ABV5KPS5_9BACL</name>
<evidence type="ECO:0000313" key="2">
    <source>
        <dbReference type="Proteomes" id="UP001589747"/>
    </source>
</evidence>